<reference evidence="1 3" key="1">
    <citation type="journal article" date="2017" name="Nature">
        <title>The sunflower genome provides insights into oil metabolism, flowering and Asterid evolution.</title>
        <authorList>
            <person name="Badouin H."/>
            <person name="Gouzy J."/>
            <person name="Grassa C.J."/>
            <person name="Murat F."/>
            <person name="Staton S.E."/>
            <person name="Cottret L."/>
            <person name="Lelandais-Briere C."/>
            <person name="Owens G.L."/>
            <person name="Carrere S."/>
            <person name="Mayjonade B."/>
            <person name="Legrand L."/>
            <person name="Gill N."/>
            <person name="Kane N.C."/>
            <person name="Bowers J.E."/>
            <person name="Hubner S."/>
            <person name="Bellec A."/>
            <person name="Berard A."/>
            <person name="Berges H."/>
            <person name="Blanchet N."/>
            <person name="Boniface M.C."/>
            <person name="Brunel D."/>
            <person name="Catrice O."/>
            <person name="Chaidir N."/>
            <person name="Claudel C."/>
            <person name="Donnadieu C."/>
            <person name="Faraut T."/>
            <person name="Fievet G."/>
            <person name="Helmstetter N."/>
            <person name="King M."/>
            <person name="Knapp S.J."/>
            <person name="Lai Z."/>
            <person name="Le Paslier M.C."/>
            <person name="Lippi Y."/>
            <person name="Lorenzon L."/>
            <person name="Mandel J.R."/>
            <person name="Marage G."/>
            <person name="Marchand G."/>
            <person name="Marquand E."/>
            <person name="Bret-Mestries E."/>
            <person name="Morien E."/>
            <person name="Nambeesan S."/>
            <person name="Nguyen T."/>
            <person name="Pegot-Espagnet P."/>
            <person name="Pouilly N."/>
            <person name="Raftis F."/>
            <person name="Sallet E."/>
            <person name="Schiex T."/>
            <person name="Thomas J."/>
            <person name="Vandecasteele C."/>
            <person name="Vares D."/>
            <person name="Vear F."/>
            <person name="Vautrin S."/>
            <person name="Crespi M."/>
            <person name="Mangin B."/>
            <person name="Burke J.M."/>
            <person name="Salse J."/>
            <person name="Munos S."/>
            <person name="Vincourt P."/>
            <person name="Rieseberg L.H."/>
            <person name="Langlade N.B."/>
        </authorList>
    </citation>
    <scope>NUCLEOTIDE SEQUENCE [LARGE SCALE GENOMIC DNA]</scope>
    <source>
        <strain evidence="3">cv. SF193</strain>
        <tissue evidence="1">Leaves</tissue>
    </source>
</reference>
<dbReference type="EMBL" id="MNCJ02000330">
    <property type="protein sequence ID" value="KAF5765104.1"/>
    <property type="molecule type" value="Genomic_DNA"/>
</dbReference>
<dbReference type="Proteomes" id="UP000215914">
    <property type="component" value="Chromosome 15"/>
</dbReference>
<proteinExistence type="predicted"/>
<organism evidence="2 3">
    <name type="scientific">Helianthus annuus</name>
    <name type="common">Common sunflower</name>
    <dbReference type="NCBI Taxonomy" id="4232"/>
    <lineage>
        <taxon>Eukaryota</taxon>
        <taxon>Viridiplantae</taxon>
        <taxon>Streptophyta</taxon>
        <taxon>Embryophyta</taxon>
        <taxon>Tracheophyta</taxon>
        <taxon>Spermatophyta</taxon>
        <taxon>Magnoliopsida</taxon>
        <taxon>eudicotyledons</taxon>
        <taxon>Gunneridae</taxon>
        <taxon>Pentapetalae</taxon>
        <taxon>asterids</taxon>
        <taxon>campanulids</taxon>
        <taxon>Asterales</taxon>
        <taxon>Asteraceae</taxon>
        <taxon>Asteroideae</taxon>
        <taxon>Heliantheae alliance</taxon>
        <taxon>Heliantheae</taxon>
        <taxon>Helianthus</taxon>
    </lineage>
</organism>
<keyword evidence="3" id="KW-1185">Reference proteome</keyword>
<evidence type="ECO:0000313" key="1">
    <source>
        <dbReference type="EMBL" id="KAF5765104.1"/>
    </source>
</evidence>
<reference evidence="1" key="3">
    <citation type="submission" date="2020-06" db="EMBL/GenBank/DDBJ databases">
        <title>Helianthus annuus Genome sequencing and assembly Release 2.</title>
        <authorList>
            <person name="Gouzy J."/>
            <person name="Langlade N."/>
            <person name="Munos S."/>
        </authorList>
    </citation>
    <scope>NUCLEOTIDE SEQUENCE</scope>
    <source>
        <tissue evidence="1">Leaves</tissue>
    </source>
</reference>
<protein>
    <submittedName>
        <fullName evidence="2">Uncharacterized protein</fullName>
    </submittedName>
</protein>
<evidence type="ECO:0000313" key="2">
    <source>
        <dbReference type="EMBL" id="OTF95431.1"/>
    </source>
</evidence>
<name>A0A251SA47_HELAN</name>
<reference evidence="2" key="2">
    <citation type="submission" date="2017-02" db="EMBL/GenBank/DDBJ databases">
        <title>Sunflower complete genome.</title>
        <authorList>
            <person name="Langlade N."/>
            <person name="Munos S."/>
        </authorList>
    </citation>
    <scope>NUCLEOTIDE SEQUENCE [LARGE SCALE GENOMIC DNA]</scope>
    <source>
        <tissue evidence="2">Leaves</tissue>
    </source>
</reference>
<dbReference type="InParanoid" id="A0A251SA47"/>
<dbReference type="EMBL" id="CM007904">
    <property type="protein sequence ID" value="OTF95431.1"/>
    <property type="molecule type" value="Genomic_DNA"/>
</dbReference>
<evidence type="ECO:0000313" key="3">
    <source>
        <dbReference type="Proteomes" id="UP000215914"/>
    </source>
</evidence>
<dbReference type="Gramene" id="mRNA:HanXRQr2_Chr15g0699811">
    <property type="protein sequence ID" value="mRNA:HanXRQr2_Chr15g0699811"/>
    <property type="gene ID" value="HanXRQr2_Chr15g0699811"/>
</dbReference>
<accession>A0A251SA47</accession>
<gene>
    <name evidence="2" type="ORF">HannXRQ_Chr15g0483041</name>
    <name evidence="1" type="ORF">HanXRQr2_Chr15g0699811</name>
</gene>
<sequence>MGENRQKVKYVHSTLKINLNENTVVEAYTEPVGSEWGFDFTPFDSILEDPDEDFKSFKSPIDVIGFVVKSILAEVKSDSNNSKEENNVTFILEDLQYEYVYIYLYLF</sequence>
<dbReference type="AlphaFoldDB" id="A0A251SA47"/>